<name>A0ABS4RNM6_PAEXY</name>
<dbReference type="EMBL" id="JAGIKV010000002">
    <property type="protein sequence ID" value="MBP2243884.1"/>
    <property type="molecule type" value="Genomic_DNA"/>
</dbReference>
<accession>A0ABS4RNM6</accession>
<protein>
    <submittedName>
        <fullName evidence="1">Uncharacterized protein</fullName>
    </submittedName>
</protein>
<keyword evidence="2" id="KW-1185">Reference proteome</keyword>
<evidence type="ECO:0000313" key="2">
    <source>
        <dbReference type="Proteomes" id="UP000810207"/>
    </source>
</evidence>
<organism evidence="1 2">
    <name type="scientific">Paenibacillus xylanexedens</name>
    <dbReference type="NCBI Taxonomy" id="528191"/>
    <lineage>
        <taxon>Bacteria</taxon>
        <taxon>Bacillati</taxon>
        <taxon>Bacillota</taxon>
        <taxon>Bacilli</taxon>
        <taxon>Bacillales</taxon>
        <taxon>Paenibacillaceae</taxon>
        <taxon>Paenibacillus</taxon>
    </lineage>
</organism>
<reference evidence="1 2" key="1">
    <citation type="submission" date="2021-03" db="EMBL/GenBank/DDBJ databases">
        <title>Genomic Encyclopedia of Type Strains, Phase IV (KMG-IV): sequencing the most valuable type-strain genomes for metagenomic binning, comparative biology and taxonomic classification.</title>
        <authorList>
            <person name="Goeker M."/>
        </authorList>
    </citation>
    <scope>NUCLEOTIDE SEQUENCE [LARGE SCALE GENOMIC DNA]</scope>
    <source>
        <strain evidence="1 2">DSM 21292</strain>
    </source>
</reference>
<comment type="caution">
    <text evidence="1">The sequence shown here is derived from an EMBL/GenBank/DDBJ whole genome shotgun (WGS) entry which is preliminary data.</text>
</comment>
<gene>
    <name evidence="1" type="ORF">J2Z28_000494</name>
</gene>
<proteinExistence type="predicted"/>
<sequence length="219" mass="24215">MIDINEELADMDDKLRTMGYDGVEDASSKLGMLNRTIEESTPALLKMKDAEIQKITPKYRQVEASEALLDRYKELASAQTLDQAQKQELASTVDQLRKKYPDLNRVMGESERVRVQNIDIIGEHIAAERSFIDQSAQVVNAYVANMKAMAEANLALVKAQISNYENLAKAMSSVGGIQSAPFKKNVTGIGGVSVNPTLERLANEESTMLDGLYDKQVKV</sequence>
<dbReference type="Proteomes" id="UP000810207">
    <property type="component" value="Unassembled WGS sequence"/>
</dbReference>
<evidence type="ECO:0000313" key="1">
    <source>
        <dbReference type="EMBL" id="MBP2243884.1"/>
    </source>
</evidence>